<accession>M3GZ31</accession>
<proteinExistence type="predicted"/>
<gene>
    <name evidence="1" type="ORF">LEP1GSC123_2063</name>
</gene>
<sequence length="137" mass="16361">MYSFFLTLNGVSKNLRLLYQKHRVKKFSSTFIYNTPKTRGWTGFYANFRSYFRIVVKSFSGFRGIKKLSYFPAFHRAEFLYRKKWNTDIFDKMPEYEKNLSSYFVIKSVKNGALSSKKDIVKLFSNQFVLLLIYAVF</sequence>
<comment type="caution">
    <text evidence="1">The sequence shown here is derived from an EMBL/GenBank/DDBJ whole genome shotgun (WGS) entry which is preliminary data.</text>
</comment>
<dbReference type="AlphaFoldDB" id="M3GZ31"/>
<protein>
    <submittedName>
        <fullName evidence="1">Uncharacterized protein</fullName>
    </submittedName>
</protein>
<evidence type="ECO:0000313" key="2">
    <source>
        <dbReference type="Proteomes" id="UP000011783"/>
    </source>
</evidence>
<dbReference type="Proteomes" id="UP000011783">
    <property type="component" value="Unassembled WGS sequence"/>
</dbReference>
<dbReference type="BioCyc" id="LBOR1193007:G11KN-3896-MONOMER"/>
<dbReference type="EMBL" id="AKWO02000052">
    <property type="protein sequence ID" value="EMG00089.1"/>
    <property type="molecule type" value="Genomic_DNA"/>
</dbReference>
<reference evidence="1 2" key="1">
    <citation type="submission" date="2013-01" db="EMBL/GenBank/DDBJ databases">
        <authorList>
            <person name="Harkins D.M."/>
            <person name="Durkin A.S."/>
            <person name="Brinkac L.M."/>
            <person name="Haft D.H."/>
            <person name="Selengut J.D."/>
            <person name="Sanka R."/>
            <person name="DePew J."/>
            <person name="Purushe J."/>
            <person name="Picardeau M."/>
            <person name="Werts C."/>
            <person name="Goarant C."/>
            <person name="Vinetz J.M."/>
            <person name="Sutton G.G."/>
            <person name="Nierman W.C."/>
            <person name="Fouts D.E."/>
        </authorList>
    </citation>
    <scope>NUCLEOTIDE SEQUENCE [LARGE SCALE GENOMIC DNA]</scope>
    <source>
        <strain evidence="1 2">200701203</strain>
    </source>
</reference>
<name>M3GZ31_LEPBO</name>
<evidence type="ECO:0000313" key="1">
    <source>
        <dbReference type="EMBL" id="EMG00089.1"/>
    </source>
</evidence>
<organism evidence="1 2">
    <name type="scientific">Leptospira borgpetersenii str. 200701203</name>
    <dbReference type="NCBI Taxonomy" id="1193007"/>
    <lineage>
        <taxon>Bacteria</taxon>
        <taxon>Pseudomonadati</taxon>
        <taxon>Spirochaetota</taxon>
        <taxon>Spirochaetia</taxon>
        <taxon>Leptospirales</taxon>
        <taxon>Leptospiraceae</taxon>
        <taxon>Leptospira</taxon>
    </lineage>
</organism>